<evidence type="ECO:0000256" key="1">
    <source>
        <dbReference type="SAM" id="MobiDB-lite"/>
    </source>
</evidence>
<gene>
    <name evidence="2" type="ORF">UY3_18638</name>
</gene>
<reference evidence="3" key="1">
    <citation type="journal article" date="2013" name="Nat. Genet.">
        <title>The draft genomes of soft-shell turtle and green sea turtle yield insights into the development and evolution of the turtle-specific body plan.</title>
        <authorList>
            <person name="Wang Z."/>
            <person name="Pascual-Anaya J."/>
            <person name="Zadissa A."/>
            <person name="Li W."/>
            <person name="Niimura Y."/>
            <person name="Huang Z."/>
            <person name="Li C."/>
            <person name="White S."/>
            <person name="Xiong Z."/>
            <person name="Fang D."/>
            <person name="Wang B."/>
            <person name="Ming Y."/>
            <person name="Chen Y."/>
            <person name="Zheng Y."/>
            <person name="Kuraku S."/>
            <person name="Pignatelli M."/>
            <person name="Herrero J."/>
            <person name="Beal K."/>
            <person name="Nozawa M."/>
            <person name="Li Q."/>
            <person name="Wang J."/>
            <person name="Zhang H."/>
            <person name="Yu L."/>
            <person name="Shigenobu S."/>
            <person name="Wang J."/>
            <person name="Liu J."/>
            <person name="Flicek P."/>
            <person name="Searle S."/>
            <person name="Wang J."/>
            <person name="Kuratani S."/>
            <person name="Yin Y."/>
            <person name="Aken B."/>
            <person name="Zhang G."/>
            <person name="Irie N."/>
        </authorList>
    </citation>
    <scope>NUCLEOTIDE SEQUENCE [LARGE SCALE GENOMIC DNA]</scope>
</reference>
<sequence length="134" mass="15592">MCPHVPSDLAPTYRPDNAHHQQSALLRALPERHQWYQHNHRSPTVNIRKMDMPLPIPQLDDWLLVALSHDRLITTIQTLEEPPVTGHPIPPMGLEQRPVARGSRDRPNLWTWQVNKLARQGLSLHKRRNEFGNH</sequence>
<evidence type="ECO:0000313" key="2">
    <source>
        <dbReference type="EMBL" id="EMP24400.1"/>
    </source>
</evidence>
<feature type="region of interest" description="Disordered" evidence="1">
    <location>
        <begin position="1"/>
        <end position="21"/>
    </location>
</feature>
<dbReference type="EMBL" id="KB601989">
    <property type="protein sequence ID" value="EMP24400.1"/>
    <property type="molecule type" value="Genomic_DNA"/>
</dbReference>
<name>M7ANS4_CHEMY</name>
<accession>M7ANS4</accession>
<protein>
    <submittedName>
        <fullName evidence="2">Uncharacterized protein</fullName>
    </submittedName>
</protein>
<feature type="region of interest" description="Disordered" evidence="1">
    <location>
        <begin position="82"/>
        <end position="102"/>
    </location>
</feature>
<keyword evidence="3" id="KW-1185">Reference proteome</keyword>
<proteinExistence type="predicted"/>
<dbReference type="AlphaFoldDB" id="M7ANS4"/>
<organism evidence="2 3">
    <name type="scientific">Chelonia mydas</name>
    <name type="common">Green sea-turtle</name>
    <name type="synonym">Chelonia agassizi</name>
    <dbReference type="NCBI Taxonomy" id="8469"/>
    <lineage>
        <taxon>Eukaryota</taxon>
        <taxon>Metazoa</taxon>
        <taxon>Chordata</taxon>
        <taxon>Craniata</taxon>
        <taxon>Vertebrata</taxon>
        <taxon>Euteleostomi</taxon>
        <taxon>Archelosauria</taxon>
        <taxon>Testudinata</taxon>
        <taxon>Testudines</taxon>
        <taxon>Cryptodira</taxon>
        <taxon>Durocryptodira</taxon>
        <taxon>Americhelydia</taxon>
        <taxon>Chelonioidea</taxon>
        <taxon>Cheloniidae</taxon>
        <taxon>Chelonia</taxon>
    </lineage>
</organism>
<evidence type="ECO:0000313" key="3">
    <source>
        <dbReference type="Proteomes" id="UP000031443"/>
    </source>
</evidence>
<dbReference type="Proteomes" id="UP000031443">
    <property type="component" value="Unassembled WGS sequence"/>
</dbReference>